<evidence type="ECO:0000313" key="2">
    <source>
        <dbReference type="EMBL" id="KAK4591610.1"/>
    </source>
</evidence>
<dbReference type="EMBL" id="JAXUIC010000004">
    <property type="protein sequence ID" value="KAK4591610.1"/>
    <property type="molecule type" value="Genomic_DNA"/>
</dbReference>
<evidence type="ECO:0000313" key="3">
    <source>
        <dbReference type="Proteomes" id="UP001324115"/>
    </source>
</evidence>
<feature type="region of interest" description="Disordered" evidence="1">
    <location>
        <begin position="14"/>
        <end position="43"/>
    </location>
</feature>
<dbReference type="PANTHER" id="PTHR37748:SF1">
    <property type="entry name" value="PROTEIN, PUTATIVE-RELATED"/>
    <property type="match status" value="1"/>
</dbReference>
<dbReference type="PANTHER" id="PTHR37748">
    <property type="entry name" value="PROTEIN, PUTATIVE-RELATED"/>
    <property type="match status" value="1"/>
</dbReference>
<evidence type="ECO:0000256" key="1">
    <source>
        <dbReference type="SAM" id="MobiDB-lite"/>
    </source>
</evidence>
<name>A0AAN7IZ58_QUERU</name>
<feature type="compositionally biased region" description="Basic and acidic residues" evidence="1">
    <location>
        <begin position="100"/>
        <end position="110"/>
    </location>
</feature>
<proteinExistence type="predicted"/>
<accession>A0AAN7IZ58</accession>
<dbReference type="AlphaFoldDB" id="A0AAN7IZ58"/>
<dbReference type="Proteomes" id="UP001324115">
    <property type="component" value="Unassembled WGS sequence"/>
</dbReference>
<organism evidence="2 3">
    <name type="scientific">Quercus rubra</name>
    <name type="common">Northern red oak</name>
    <name type="synonym">Quercus borealis</name>
    <dbReference type="NCBI Taxonomy" id="3512"/>
    <lineage>
        <taxon>Eukaryota</taxon>
        <taxon>Viridiplantae</taxon>
        <taxon>Streptophyta</taxon>
        <taxon>Embryophyta</taxon>
        <taxon>Tracheophyta</taxon>
        <taxon>Spermatophyta</taxon>
        <taxon>Magnoliopsida</taxon>
        <taxon>eudicotyledons</taxon>
        <taxon>Gunneridae</taxon>
        <taxon>Pentapetalae</taxon>
        <taxon>rosids</taxon>
        <taxon>fabids</taxon>
        <taxon>Fagales</taxon>
        <taxon>Fagaceae</taxon>
        <taxon>Quercus</taxon>
    </lineage>
</organism>
<keyword evidence="3" id="KW-1185">Reference proteome</keyword>
<feature type="region of interest" description="Disordered" evidence="1">
    <location>
        <begin position="100"/>
        <end position="122"/>
    </location>
</feature>
<protein>
    <submittedName>
        <fullName evidence="2">Uncharacterized protein</fullName>
    </submittedName>
</protein>
<reference evidence="2 3" key="1">
    <citation type="journal article" date="2023" name="G3 (Bethesda)">
        <title>A haplotype-resolved chromosome-scale genome for Quercus rubra L. provides insights into the genetics of adaptive traits for red oak species.</title>
        <authorList>
            <person name="Kapoor B."/>
            <person name="Jenkins J."/>
            <person name="Schmutz J."/>
            <person name="Zhebentyayeva T."/>
            <person name="Kuelheim C."/>
            <person name="Coggeshall M."/>
            <person name="Heim C."/>
            <person name="Lasky J.R."/>
            <person name="Leites L."/>
            <person name="Islam-Faridi N."/>
            <person name="Romero-Severson J."/>
            <person name="DeLeo V.L."/>
            <person name="Lucas S.M."/>
            <person name="Lazic D."/>
            <person name="Gailing O."/>
            <person name="Carlson J."/>
            <person name="Staton M."/>
        </authorList>
    </citation>
    <scope>NUCLEOTIDE SEQUENCE [LARGE SCALE GENOMIC DNA]</scope>
    <source>
        <strain evidence="2">Pseudo-F2</strain>
    </source>
</reference>
<feature type="compositionally biased region" description="Basic and acidic residues" evidence="1">
    <location>
        <begin position="22"/>
        <end position="39"/>
    </location>
</feature>
<sequence>MALFSAFFKCFVPSSSSQVSDDAMKADSSEKPKGKDKSKSSGAPIVLSYFPVNSNLSRFFFPSNQKLLLSQQRKKKAMALFSAFFKCFVPSSLSKVSDDAMKAESSEKSKSKSKSKPSGAPIVVSYFPVNSILSRL</sequence>
<comment type="caution">
    <text evidence="2">The sequence shown here is derived from an EMBL/GenBank/DDBJ whole genome shotgun (WGS) entry which is preliminary data.</text>
</comment>
<gene>
    <name evidence="2" type="ORF">RGQ29_016153</name>
</gene>